<feature type="region of interest" description="Disordered" evidence="3">
    <location>
        <begin position="324"/>
        <end position="383"/>
    </location>
</feature>
<evidence type="ECO:0000313" key="6">
    <source>
        <dbReference type="Proteomes" id="UP000479710"/>
    </source>
</evidence>
<keyword evidence="6" id="KW-1185">Reference proteome</keyword>
<accession>A0A6G1F5X6</accession>
<dbReference type="Gene3D" id="1.10.10.10">
    <property type="entry name" value="Winged helix-like DNA-binding domain superfamily/Winged helix DNA-binding domain"/>
    <property type="match status" value="1"/>
</dbReference>
<dbReference type="PANTHER" id="PTHR23155:SF1076">
    <property type="entry name" value="LEUCINE-RICH REPEAT (LRR) FAMILY PROTEIN-RELATED"/>
    <property type="match status" value="1"/>
</dbReference>
<evidence type="ECO:0000313" key="5">
    <source>
        <dbReference type="EMBL" id="KAF0932239.1"/>
    </source>
</evidence>
<feature type="domain" description="Disease resistance R13L4/SHOC-2-like LRR" evidence="4">
    <location>
        <begin position="626"/>
        <end position="832"/>
    </location>
</feature>
<evidence type="ECO:0000256" key="2">
    <source>
        <dbReference type="ARBA" id="ARBA00022821"/>
    </source>
</evidence>
<feature type="compositionally biased region" description="Pro residues" evidence="3">
    <location>
        <begin position="75"/>
        <end position="91"/>
    </location>
</feature>
<feature type="compositionally biased region" description="Pro residues" evidence="3">
    <location>
        <begin position="7"/>
        <end position="16"/>
    </location>
</feature>
<dbReference type="Pfam" id="PF23598">
    <property type="entry name" value="LRR_14"/>
    <property type="match status" value="1"/>
</dbReference>
<dbReference type="InterPro" id="IPR036388">
    <property type="entry name" value="WH-like_DNA-bd_sf"/>
</dbReference>
<dbReference type="AlphaFoldDB" id="A0A6G1F5X6"/>
<feature type="compositionally biased region" description="Low complexity" evidence="3">
    <location>
        <begin position="38"/>
        <end position="52"/>
    </location>
</feature>
<dbReference type="GO" id="GO:0098542">
    <property type="term" value="P:defense response to other organism"/>
    <property type="evidence" value="ECO:0007669"/>
    <property type="project" value="TreeGrafter"/>
</dbReference>
<name>A0A6G1F5X6_9ORYZ</name>
<feature type="region of interest" description="Disordered" evidence="3">
    <location>
        <begin position="1"/>
        <end position="302"/>
    </location>
</feature>
<keyword evidence="1" id="KW-0677">Repeat</keyword>
<feature type="compositionally biased region" description="Basic and acidic residues" evidence="3">
    <location>
        <begin position="231"/>
        <end position="252"/>
    </location>
</feature>
<feature type="compositionally biased region" description="Basic and acidic residues" evidence="3">
    <location>
        <begin position="564"/>
        <end position="573"/>
    </location>
</feature>
<proteinExistence type="predicted"/>
<dbReference type="OrthoDB" id="1934998at2759"/>
<feature type="region of interest" description="Disordered" evidence="3">
    <location>
        <begin position="535"/>
        <end position="573"/>
    </location>
</feature>
<dbReference type="InterPro" id="IPR055414">
    <property type="entry name" value="LRR_R13L4/SHOC2-like"/>
</dbReference>
<keyword evidence="2" id="KW-0611">Plant defense</keyword>
<feature type="compositionally biased region" description="Basic and acidic residues" evidence="3">
    <location>
        <begin position="332"/>
        <end position="341"/>
    </location>
</feature>
<gene>
    <name evidence="5" type="ORF">E2562_008745</name>
</gene>
<protein>
    <recommendedName>
        <fullName evidence="4">Disease resistance R13L4/SHOC-2-like LRR domain-containing protein</fullName>
    </recommendedName>
</protein>
<dbReference type="EMBL" id="SPHZ02000001">
    <property type="protein sequence ID" value="KAF0932239.1"/>
    <property type="molecule type" value="Genomic_DNA"/>
</dbReference>
<dbReference type="Gene3D" id="3.80.10.10">
    <property type="entry name" value="Ribonuclease Inhibitor"/>
    <property type="match status" value="1"/>
</dbReference>
<dbReference type="Proteomes" id="UP000479710">
    <property type="component" value="Unassembled WGS sequence"/>
</dbReference>
<dbReference type="SUPFAM" id="SSF52047">
    <property type="entry name" value="RNI-like"/>
    <property type="match status" value="1"/>
</dbReference>
<feature type="compositionally biased region" description="Pro residues" evidence="3">
    <location>
        <begin position="140"/>
        <end position="156"/>
    </location>
</feature>
<sequence>MDAPSGQPTPPPPPPQTETANAAGGGATPPVPPPPQTGTPGLAAAQPQPQQPTEAKGDELPPPPATGVEEVTGQPQPPTAPASKLPAPPEPRAAEAKGEETPPPVTGAGEVASQPQPPRAPASKPHAPPDPRAEEVEGQPQPPSAPASEPPAPPAEATPQRQQQAGDAAKEAASTHDEADGGKKKSASSLWHLVREWVRKLRHRKRSPPPPSEQTDAPLPHAGEVTSDVLSKARKEEEGKGEGSKSGRDEAKAPAPTEQKAEKIKSCLSGAGAEEGDGTPASTLAVEPPQSPDKGAPPERHPLLKRFQKVIRAIHFVTWLSRKIKGKTGAQAKDRERKEDQTPAPGKVKDQPPAPGKEEEKPPLPAAAGTEEGEKNKKAHRRWTKREEVRLQKILEDAFEKLLSGEFDELKEQWRQCLLKFSVFPVDHHVKKQAVTYWWAAEFRLEHSQAEPKLLDAEEIFDMLCDSGFLEPIKNRCSGASHGCRVNPMVHWMVKKKARNCVADLDERGDPADVQRKSPVLCLTAGNRERLQMLGRSDNESPSQGPQQKEPSPARTPSKQISARAKEQQNDKTKLELQEFDNKRVILNINAHVYRLPDCLLSHLSDQLIVLQLGRWLNFDDNTYMEAVRLEKMSAIGNLKNLQYLGIRGLSKLTELPKEVKKLQKLKVLDVRGCQNLTSVMSSTVKSLRQLTHLDLTECYMLEHIGREITSLSGLQVFKGFVFGVDAGYRNKACRLQDLVGSMKKLRKLSINVTTDANVDKNEMAQLRHLDSLQSLTITWGELPSILTSTERTDEKEELLERWTGLVFPPNLVKLDVRCYPTEEIPLKWFEPKGYSKPQNLTKLYVRGGAVERLYLPEENNIVTLRLRYLKEFKMQWGKMFNMMKKLRYVEVVYKDAKVMKSENTKYKADKTEPHMVKQEKKKAKEEEEKRMAEIKQIMKIPKSTLDEHGVWEWDQKETHK</sequence>
<evidence type="ECO:0000259" key="4">
    <source>
        <dbReference type="Pfam" id="PF23598"/>
    </source>
</evidence>
<feature type="compositionally biased region" description="Basic and acidic residues" evidence="3">
    <location>
        <begin position="168"/>
        <end position="183"/>
    </location>
</feature>
<feature type="compositionally biased region" description="Pro residues" evidence="3">
    <location>
        <begin position="115"/>
        <end position="126"/>
    </location>
</feature>
<evidence type="ECO:0000256" key="3">
    <source>
        <dbReference type="SAM" id="MobiDB-lite"/>
    </source>
</evidence>
<comment type="caution">
    <text evidence="5">The sequence shown here is derived from an EMBL/GenBank/DDBJ whole genome shotgun (WGS) entry which is preliminary data.</text>
</comment>
<organism evidence="5 6">
    <name type="scientific">Oryza meyeriana var. granulata</name>
    <dbReference type="NCBI Taxonomy" id="110450"/>
    <lineage>
        <taxon>Eukaryota</taxon>
        <taxon>Viridiplantae</taxon>
        <taxon>Streptophyta</taxon>
        <taxon>Embryophyta</taxon>
        <taxon>Tracheophyta</taxon>
        <taxon>Spermatophyta</taxon>
        <taxon>Magnoliopsida</taxon>
        <taxon>Liliopsida</taxon>
        <taxon>Poales</taxon>
        <taxon>Poaceae</taxon>
        <taxon>BOP clade</taxon>
        <taxon>Oryzoideae</taxon>
        <taxon>Oryzeae</taxon>
        <taxon>Oryzinae</taxon>
        <taxon>Oryza</taxon>
        <taxon>Oryza meyeriana</taxon>
    </lineage>
</organism>
<dbReference type="InterPro" id="IPR044974">
    <property type="entry name" value="Disease_R_plants"/>
</dbReference>
<dbReference type="InterPro" id="IPR032675">
    <property type="entry name" value="LRR_dom_sf"/>
</dbReference>
<feature type="compositionally biased region" description="Polar residues" evidence="3">
    <location>
        <begin position="540"/>
        <end position="561"/>
    </location>
</feature>
<dbReference type="PANTHER" id="PTHR23155">
    <property type="entry name" value="DISEASE RESISTANCE PROTEIN RP"/>
    <property type="match status" value="1"/>
</dbReference>
<evidence type="ECO:0000256" key="1">
    <source>
        <dbReference type="ARBA" id="ARBA00022737"/>
    </source>
</evidence>
<reference evidence="5 6" key="1">
    <citation type="submission" date="2019-11" db="EMBL/GenBank/DDBJ databases">
        <title>Whole genome sequence of Oryza granulata.</title>
        <authorList>
            <person name="Li W."/>
        </authorList>
    </citation>
    <scope>NUCLEOTIDE SEQUENCE [LARGE SCALE GENOMIC DNA]</scope>
    <source>
        <strain evidence="6">cv. Menghai</strain>
        <tissue evidence="5">Leaf</tissue>
    </source>
</reference>